<feature type="region of interest" description="Disordered" evidence="1">
    <location>
        <begin position="58"/>
        <end position="79"/>
    </location>
</feature>
<keyword evidence="2" id="KW-0812">Transmembrane</keyword>
<gene>
    <name evidence="3" type="ORF">AACH06_23105</name>
</gene>
<organism evidence="3 4">
    <name type="scientific">Ideonella lacteola</name>
    <dbReference type="NCBI Taxonomy" id="2984193"/>
    <lineage>
        <taxon>Bacteria</taxon>
        <taxon>Pseudomonadati</taxon>
        <taxon>Pseudomonadota</taxon>
        <taxon>Betaproteobacteria</taxon>
        <taxon>Burkholderiales</taxon>
        <taxon>Sphaerotilaceae</taxon>
        <taxon>Ideonella</taxon>
    </lineage>
</organism>
<keyword evidence="2" id="KW-0472">Membrane</keyword>
<feature type="transmembrane region" description="Helical" evidence="2">
    <location>
        <begin position="28"/>
        <end position="50"/>
    </location>
</feature>
<comment type="caution">
    <text evidence="3">The sequence shown here is derived from an EMBL/GenBank/DDBJ whole genome shotgun (WGS) entry which is preliminary data.</text>
</comment>
<evidence type="ECO:0000313" key="4">
    <source>
        <dbReference type="Proteomes" id="UP001371218"/>
    </source>
</evidence>
<name>A0ABU9BV66_9BURK</name>
<evidence type="ECO:0000256" key="1">
    <source>
        <dbReference type="SAM" id="MobiDB-lite"/>
    </source>
</evidence>
<accession>A0ABU9BV66</accession>
<dbReference type="RefSeq" id="WP_341428142.1">
    <property type="nucleotide sequence ID" value="NZ_JBBUTG010000019.1"/>
</dbReference>
<keyword evidence="2" id="KW-1133">Transmembrane helix</keyword>
<evidence type="ECO:0000256" key="2">
    <source>
        <dbReference type="SAM" id="Phobius"/>
    </source>
</evidence>
<sequence length="79" mass="8571">MHIVALGWIFVVVLMSLAEATAPNGTVLGAVFTLLLYGVLPVSIIVYVMNTPHRRRARQRRDAEDAALAAKAPDDEGQL</sequence>
<reference evidence="3 4" key="1">
    <citation type="submission" date="2024-04" db="EMBL/GenBank/DDBJ databases">
        <title>Novel species of the genus Ideonella isolated from streams.</title>
        <authorList>
            <person name="Lu H."/>
        </authorList>
    </citation>
    <scope>NUCLEOTIDE SEQUENCE [LARGE SCALE GENOMIC DNA]</scope>
    <source>
        <strain evidence="3 4">DXS29W</strain>
    </source>
</reference>
<proteinExistence type="predicted"/>
<evidence type="ECO:0000313" key="3">
    <source>
        <dbReference type="EMBL" id="MEK8033721.1"/>
    </source>
</evidence>
<keyword evidence="4" id="KW-1185">Reference proteome</keyword>
<protein>
    <submittedName>
        <fullName evidence="3">Uncharacterized protein</fullName>
    </submittedName>
</protein>
<dbReference type="EMBL" id="JBBUTG010000019">
    <property type="protein sequence ID" value="MEK8033721.1"/>
    <property type="molecule type" value="Genomic_DNA"/>
</dbReference>
<dbReference type="Proteomes" id="UP001371218">
    <property type="component" value="Unassembled WGS sequence"/>
</dbReference>